<comment type="caution">
    <text evidence="2">The sequence shown here is derived from an EMBL/GenBank/DDBJ whole genome shotgun (WGS) entry which is preliminary data.</text>
</comment>
<name>A0ABP8UGJ7_9ACTN</name>
<accession>A0ABP8UGJ7</accession>
<dbReference type="InterPro" id="IPR001031">
    <property type="entry name" value="Thioesterase"/>
</dbReference>
<reference evidence="3" key="1">
    <citation type="journal article" date="2019" name="Int. J. Syst. Evol. Microbiol.">
        <title>The Global Catalogue of Microorganisms (GCM) 10K type strain sequencing project: providing services to taxonomists for standard genome sequencing and annotation.</title>
        <authorList>
            <consortium name="The Broad Institute Genomics Platform"/>
            <consortium name="The Broad Institute Genome Sequencing Center for Infectious Disease"/>
            <person name="Wu L."/>
            <person name="Ma J."/>
        </authorList>
    </citation>
    <scope>NUCLEOTIDE SEQUENCE [LARGE SCALE GENOMIC DNA]</scope>
    <source>
        <strain evidence="3">JCM 17939</strain>
    </source>
</reference>
<dbReference type="SUPFAM" id="SSF53474">
    <property type="entry name" value="alpha/beta-Hydrolases"/>
    <property type="match status" value="1"/>
</dbReference>
<organism evidence="2 3">
    <name type="scientific">Actinoallomurus vinaceus</name>
    <dbReference type="NCBI Taxonomy" id="1080074"/>
    <lineage>
        <taxon>Bacteria</taxon>
        <taxon>Bacillati</taxon>
        <taxon>Actinomycetota</taxon>
        <taxon>Actinomycetes</taxon>
        <taxon>Streptosporangiales</taxon>
        <taxon>Thermomonosporaceae</taxon>
        <taxon>Actinoallomurus</taxon>
    </lineage>
</organism>
<evidence type="ECO:0000259" key="1">
    <source>
        <dbReference type="Pfam" id="PF00975"/>
    </source>
</evidence>
<proteinExistence type="predicted"/>
<dbReference type="RefSeq" id="WP_345433743.1">
    <property type="nucleotide sequence ID" value="NZ_BAABHK010000007.1"/>
</dbReference>
<evidence type="ECO:0000313" key="3">
    <source>
        <dbReference type="Proteomes" id="UP001501442"/>
    </source>
</evidence>
<keyword evidence="3" id="KW-1185">Reference proteome</keyword>
<evidence type="ECO:0000313" key="2">
    <source>
        <dbReference type="EMBL" id="GAA4629964.1"/>
    </source>
</evidence>
<dbReference type="Gene3D" id="3.40.50.1820">
    <property type="entry name" value="alpha/beta hydrolase"/>
    <property type="match status" value="1"/>
</dbReference>
<sequence>MIEGDLPPSDDMVAHVWRTSESTWTAPATLIPLIPEGRREPLFCVHLGNGHVRFFGRIAESLRAGRPVHGFEAIGYRTRVRPPVSIAEIAERYVRELRAAQPHGPYHLAGLCTGAVIAYEMAQRLRAQGAEVAVLALADPPSGMPEYDPSWGMNDLYEFRLGWLRTTWGLEDPVADLPRVLDEMKTRVTLYEPEVRPEDFYRLQVLWAATVFAQEHYEPRPYDGPVHIFAKTRDDYRVRDYWLPLLRDPALCLIDAETTRELLHHPLLARTLGRALGHEA</sequence>
<dbReference type="InterPro" id="IPR029058">
    <property type="entry name" value="AB_hydrolase_fold"/>
</dbReference>
<protein>
    <recommendedName>
        <fullName evidence="1">Thioesterase domain-containing protein</fullName>
    </recommendedName>
</protein>
<dbReference type="Proteomes" id="UP001501442">
    <property type="component" value="Unassembled WGS sequence"/>
</dbReference>
<feature type="domain" description="Thioesterase" evidence="1">
    <location>
        <begin position="41"/>
        <end position="239"/>
    </location>
</feature>
<dbReference type="Pfam" id="PF00975">
    <property type="entry name" value="Thioesterase"/>
    <property type="match status" value="1"/>
</dbReference>
<dbReference type="EMBL" id="BAABHK010000007">
    <property type="protein sequence ID" value="GAA4629964.1"/>
    <property type="molecule type" value="Genomic_DNA"/>
</dbReference>
<gene>
    <name evidence="2" type="ORF">GCM10023196_053450</name>
</gene>